<dbReference type="RefSeq" id="XP_030755583.1">
    <property type="nucleotide sequence ID" value="XM_030899723.1"/>
</dbReference>
<dbReference type="AlphaFoldDB" id="A0A6J2XVM5"/>
<evidence type="ECO:0000313" key="1">
    <source>
        <dbReference type="Proteomes" id="UP000504635"/>
    </source>
</evidence>
<dbReference type="InParanoid" id="A0A6J2XVM5"/>
<dbReference type="KEGG" id="soy:115881966"/>
<dbReference type="GeneID" id="115881966"/>
<reference evidence="2" key="1">
    <citation type="submission" date="2025-08" db="UniProtKB">
        <authorList>
            <consortium name="RefSeq"/>
        </authorList>
    </citation>
    <scope>IDENTIFICATION</scope>
    <source>
        <tissue evidence="2">Gonads</tissue>
    </source>
</reference>
<keyword evidence="1" id="KW-1185">Reference proteome</keyword>
<evidence type="ECO:0000313" key="2">
    <source>
        <dbReference type="RefSeq" id="XP_030755583.1"/>
    </source>
</evidence>
<accession>A0A6J2XVM5</accession>
<name>A0A6J2XVM5_SITOR</name>
<dbReference type="Proteomes" id="UP000504635">
    <property type="component" value="Unplaced"/>
</dbReference>
<gene>
    <name evidence="2" type="primary">LOC115881966</name>
</gene>
<protein>
    <submittedName>
        <fullName evidence="2">Uncharacterized protein LOC115881966</fullName>
    </submittedName>
</protein>
<sequence>MFKQNIVSQRVQKILNNTKLLSQSPLAEIDQNQNSILKLNNLFVAPNNMELVPSTSRLSYVEEKQRDKGENYTNYSEPIADIQLGQKNYIIVAEKNSDDFIKIDTYQANPNEECNLGINQSLPVAEVLVYPEFSRTHTNQVGLLFPNSLFNLSFFFK</sequence>
<organism evidence="1 2">
    <name type="scientific">Sitophilus oryzae</name>
    <name type="common">Rice weevil</name>
    <name type="synonym">Curculio oryzae</name>
    <dbReference type="NCBI Taxonomy" id="7048"/>
    <lineage>
        <taxon>Eukaryota</taxon>
        <taxon>Metazoa</taxon>
        <taxon>Ecdysozoa</taxon>
        <taxon>Arthropoda</taxon>
        <taxon>Hexapoda</taxon>
        <taxon>Insecta</taxon>
        <taxon>Pterygota</taxon>
        <taxon>Neoptera</taxon>
        <taxon>Endopterygota</taxon>
        <taxon>Coleoptera</taxon>
        <taxon>Polyphaga</taxon>
        <taxon>Cucujiformia</taxon>
        <taxon>Curculionidae</taxon>
        <taxon>Dryophthorinae</taxon>
        <taxon>Sitophilus</taxon>
    </lineage>
</organism>
<proteinExistence type="predicted"/>